<feature type="domain" description="RNA polymerase sigma-70 region 2" evidence="7">
    <location>
        <begin position="30"/>
        <end position="95"/>
    </location>
</feature>
<feature type="domain" description="RNA polymerase sigma factor 70 region 4 type 2" evidence="8">
    <location>
        <begin position="119"/>
        <end position="171"/>
    </location>
</feature>
<dbReference type="InterPro" id="IPR014284">
    <property type="entry name" value="RNA_pol_sigma-70_dom"/>
</dbReference>
<comment type="caution">
    <text evidence="9">The sequence shown here is derived from an EMBL/GenBank/DDBJ whole genome shotgun (WGS) entry which is preliminary data.</text>
</comment>
<dbReference type="Gene3D" id="1.10.1740.10">
    <property type="match status" value="1"/>
</dbReference>
<dbReference type="EMBL" id="BSOG01000001">
    <property type="protein sequence ID" value="GLR12367.1"/>
    <property type="molecule type" value="Genomic_DNA"/>
</dbReference>
<evidence type="ECO:0000256" key="1">
    <source>
        <dbReference type="ARBA" id="ARBA00010641"/>
    </source>
</evidence>
<dbReference type="InterPro" id="IPR013324">
    <property type="entry name" value="RNA_pol_sigma_r3/r4-like"/>
</dbReference>
<organism evidence="9 10">
    <name type="scientific">Chitinimonas prasina</name>
    <dbReference type="NCBI Taxonomy" id="1434937"/>
    <lineage>
        <taxon>Bacteria</taxon>
        <taxon>Pseudomonadati</taxon>
        <taxon>Pseudomonadota</taxon>
        <taxon>Betaproteobacteria</taxon>
        <taxon>Neisseriales</taxon>
        <taxon>Chitinibacteraceae</taxon>
        <taxon>Chitinimonas</taxon>
    </lineage>
</organism>
<evidence type="ECO:0000256" key="4">
    <source>
        <dbReference type="ARBA" id="ARBA00023125"/>
    </source>
</evidence>
<evidence type="ECO:0000259" key="7">
    <source>
        <dbReference type="Pfam" id="PF04542"/>
    </source>
</evidence>
<dbReference type="InterPro" id="IPR036388">
    <property type="entry name" value="WH-like_DNA-bd_sf"/>
</dbReference>
<dbReference type="Pfam" id="PF04542">
    <property type="entry name" value="Sigma70_r2"/>
    <property type="match status" value="1"/>
</dbReference>
<dbReference type="InterPro" id="IPR039425">
    <property type="entry name" value="RNA_pol_sigma-70-like"/>
</dbReference>
<dbReference type="PANTHER" id="PTHR43133:SF51">
    <property type="entry name" value="RNA POLYMERASE SIGMA FACTOR"/>
    <property type="match status" value="1"/>
</dbReference>
<protein>
    <recommendedName>
        <fullName evidence="6">RNA polymerase sigma factor</fullName>
    </recommendedName>
</protein>
<name>A0ABQ5YD48_9NEIS</name>
<proteinExistence type="inferred from homology"/>
<dbReference type="NCBIfam" id="TIGR02937">
    <property type="entry name" value="sigma70-ECF"/>
    <property type="match status" value="1"/>
</dbReference>
<keyword evidence="5 6" id="KW-0804">Transcription</keyword>
<dbReference type="InterPro" id="IPR007627">
    <property type="entry name" value="RNA_pol_sigma70_r2"/>
</dbReference>
<dbReference type="PROSITE" id="PS01063">
    <property type="entry name" value="SIGMA70_ECF"/>
    <property type="match status" value="1"/>
</dbReference>
<evidence type="ECO:0000313" key="9">
    <source>
        <dbReference type="EMBL" id="GLR12367.1"/>
    </source>
</evidence>
<dbReference type="SUPFAM" id="SSF88946">
    <property type="entry name" value="Sigma2 domain of RNA polymerase sigma factors"/>
    <property type="match status" value="1"/>
</dbReference>
<dbReference type="InterPro" id="IPR013325">
    <property type="entry name" value="RNA_pol_sigma_r2"/>
</dbReference>
<comment type="similarity">
    <text evidence="1 6">Belongs to the sigma-70 factor family. ECF subfamily.</text>
</comment>
<sequence length="184" mass="20691">MDGATITQTEAESALLGRASAGDRAAFGELVRLHQAQVRMQLRRLTKGDIALADDLAQEAFVQAWRHIAGFRGTARFSTWLYRIAYHQFLMHQRSHPVQQTLPDTWDIAASEVDNVLRLDIEEAVKRLPEMERIAIVHCFQMDLSHEEAAAVLGLPLGTLKSHVARGKARLRTWLAAWQAGEQK</sequence>
<dbReference type="SUPFAM" id="SSF88659">
    <property type="entry name" value="Sigma3 and sigma4 domains of RNA polymerase sigma factors"/>
    <property type="match status" value="1"/>
</dbReference>
<dbReference type="RefSeq" id="WP_284195493.1">
    <property type="nucleotide sequence ID" value="NZ_BSOG01000001.1"/>
</dbReference>
<evidence type="ECO:0000256" key="6">
    <source>
        <dbReference type="RuleBase" id="RU000716"/>
    </source>
</evidence>
<dbReference type="CDD" id="cd06171">
    <property type="entry name" value="Sigma70_r4"/>
    <property type="match status" value="1"/>
</dbReference>
<keyword evidence="3 6" id="KW-0731">Sigma factor</keyword>
<dbReference type="Pfam" id="PF08281">
    <property type="entry name" value="Sigma70_r4_2"/>
    <property type="match status" value="1"/>
</dbReference>
<reference evidence="10" key="1">
    <citation type="journal article" date="2019" name="Int. J. Syst. Evol. Microbiol.">
        <title>The Global Catalogue of Microorganisms (GCM) 10K type strain sequencing project: providing services to taxonomists for standard genome sequencing and annotation.</title>
        <authorList>
            <consortium name="The Broad Institute Genomics Platform"/>
            <consortium name="The Broad Institute Genome Sequencing Center for Infectious Disease"/>
            <person name="Wu L."/>
            <person name="Ma J."/>
        </authorList>
    </citation>
    <scope>NUCLEOTIDE SEQUENCE [LARGE SCALE GENOMIC DNA]</scope>
    <source>
        <strain evidence="10">NBRC 110044</strain>
    </source>
</reference>
<keyword evidence="10" id="KW-1185">Reference proteome</keyword>
<accession>A0ABQ5YD48</accession>
<evidence type="ECO:0000256" key="2">
    <source>
        <dbReference type="ARBA" id="ARBA00023015"/>
    </source>
</evidence>
<keyword evidence="4 6" id="KW-0238">DNA-binding</keyword>
<evidence type="ECO:0000313" key="10">
    <source>
        <dbReference type="Proteomes" id="UP001156706"/>
    </source>
</evidence>
<dbReference type="Proteomes" id="UP001156706">
    <property type="component" value="Unassembled WGS sequence"/>
</dbReference>
<dbReference type="InterPro" id="IPR013249">
    <property type="entry name" value="RNA_pol_sigma70_r4_t2"/>
</dbReference>
<dbReference type="Gene3D" id="1.10.10.10">
    <property type="entry name" value="Winged helix-like DNA-binding domain superfamily/Winged helix DNA-binding domain"/>
    <property type="match status" value="1"/>
</dbReference>
<dbReference type="PANTHER" id="PTHR43133">
    <property type="entry name" value="RNA POLYMERASE ECF-TYPE SIGMA FACTO"/>
    <property type="match status" value="1"/>
</dbReference>
<keyword evidence="2 6" id="KW-0805">Transcription regulation</keyword>
<evidence type="ECO:0000259" key="8">
    <source>
        <dbReference type="Pfam" id="PF08281"/>
    </source>
</evidence>
<evidence type="ECO:0000256" key="5">
    <source>
        <dbReference type="ARBA" id="ARBA00023163"/>
    </source>
</evidence>
<evidence type="ECO:0000256" key="3">
    <source>
        <dbReference type="ARBA" id="ARBA00023082"/>
    </source>
</evidence>
<gene>
    <name evidence="9" type="ORF">GCM10007907_11570</name>
</gene>
<dbReference type="InterPro" id="IPR000838">
    <property type="entry name" value="RNA_pol_sigma70_ECF_CS"/>
</dbReference>